<organism evidence="1 2">
    <name type="scientific">Klebsiella quasipneumoniae</name>
    <dbReference type="NCBI Taxonomy" id="1463165"/>
    <lineage>
        <taxon>Bacteria</taxon>
        <taxon>Pseudomonadati</taxon>
        <taxon>Pseudomonadota</taxon>
        <taxon>Gammaproteobacteria</taxon>
        <taxon>Enterobacterales</taxon>
        <taxon>Enterobacteriaceae</taxon>
        <taxon>Klebsiella/Raoultella group</taxon>
        <taxon>Klebsiella</taxon>
        <taxon>Klebsiella pneumoniae complex</taxon>
    </lineage>
</organism>
<dbReference type="Proteomes" id="UP000252079">
    <property type="component" value="Unassembled WGS sequence"/>
</dbReference>
<reference evidence="1 2" key="1">
    <citation type="submission" date="2018-07" db="EMBL/GenBank/DDBJ databases">
        <authorList>
            <consortium name="Pathogen Informatics"/>
        </authorList>
    </citation>
    <scope>NUCLEOTIDE SEQUENCE [LARGE SCALE GENOMIC DNA]</scope>
    <source>
        <strain evidence="1 2">4300STDY6636950</strain>
    </source>
</reference>
<dbReference type="RefSeq" id="WP_087771524.1">
    <property type="nucleotide sequence ID" value="NZ_JALYAU010000011.1"/>
</dbReference>
<comment type="caution">
    <text evidence="1">The sequence shown here is derived from an EMBL/GenBank/DDBJ whole genome shotgun (WGS) entry which is preliminary data.</text>
</comment>
<sequence>MERTKKSIKLLINHLSRRAPARVAQRIIKNSGIKTGRSIEDTLDYVDAIKPESINKIHNRLKANIEDFHLFGPKVVRILNVTEDGHDEVRNFFESLNIDDTSIESTSFPKPLGPKQLEAVKLSSPNLIRKYQSPTGTLYLFSYKSVVSLREIYTGKEVDYFGDKASSFDKIIAIKEKNIQFFNSIFVTADYKRIELRIDLAEQMGITILREVMDTFEGKLNSRFFDIYKKPIPYARINLFPIIQKIYDESEDGYIFDLSFQCPTGANRNENLSGYKKELNIKDLRKEEYHVAGTQKIGNVFIPYKVGVYWDPENTDGEVSGEPELILSGTLLMAKSNASILDCAIISNTVNEKDFNYVVTAMNDYV</sequence>
<evidence type="ECO:0000313" key="2">
    <source>
        <dbReference type="Proteomes" id="UP000252079"/>
    </source>
</evidence>
<accession>A0ABD7N5E5</accession>
<evidence type="ECO:0000313" key="1">
    <source>
        <dbReference type="EMBL" id="SSF95560.1"/>
    </source>
</evidence>
<gene>
    <name evidence="1" type="ORF">SAMEA23995918_03580</name>
</gene>
<name>A0ABD7N5E5_9ENTR</name>
<dbReference type="EMBL" id="UFBM01000026">
    <property type="protein sequence ID" value="SSF95560.1"/>
    <property type="molecule type" value="Genomic_DNA"/>
</dbReference>
<proteinExistence type="predicted"/>
<dbReference type="AlphaFoldDB" id="A0ABD7N5E5"/>
<protein>
    <submittedName>
        <fullName evidence="1">Uncharacterized protein</fullName>
    </submittedName>
</protein>